<keyword evidence="3" id="KW-1185">Reference proteome</keyword>
<keyword evidence="1" id="KW-0812">Transmembrane</keyword>
<dbReference type="Proteomes" id="UP000252519">
    <property type="component" value="Unassembled WGS sequence"/>
</dbReference>
<sequence>MACPAQHPTSCSTLKCYFYAAGFAVGAAALGYFIGFKMAKGKSGARMNTKVQVAKDLVS</sequence>
<keyword evidence="1" id="KW-0472">Membrane</keyword>
<proteinExistence type="predicted"/>
<evidence type="ECO:0000313" key="2">
    <source>
        <dbReference type="EMBL" id="RCN37426.1"/>
    </source>
</evidence>
<gene>
    <name evidence="2" type="ORF">ANCCAN_16678</name>
</gene>
<comment type="caution">
    <text evidence="2">The sequence shown here is derived from an EMBL/GenBank/DDBJ whole genome shotgun (WGS) entry which is preliminary data.</text>
</comment>
<feature type="non-terminal residue" evidence="2">
    <location>
        <position position="59"/>
    </location>
</feature>
<organism evidence="2 3">
    <name type="scientific">Ancylostoma caninum</name>
    <name type="common">Dog hookworm</name>
    <dbReference type="NCBI Taxonomy" id="29170"/>
    <lineage>
        <taxon>Eukaryota</taxon>
        <taxon>Metazoa</taxon>
        <taxon>Ecdysozoa</taxon>
        <taxon>Nematoda</taxon>
        <taxon>Chromadorea</taxon>
        <taxon>Rhabditida</taxon>
        <taxon>Rhabditina</taxon>
        <taxon>Rhabditomorpha</taxon>
        <taxon>Strongyloidea</taxon>
        <taxon>Ancylostomatidae</taxon>
        <taxon>Ancylostomatinae</taxon>
        <taxon>Ancylostoma</taxon>
    </lineage>
</organism>
<protein>
    <submittedName>
        <fullName evidence="2">Uncharacterized protein</fullName>
    </submittedName>
</protein>
<dbReference type="AlphaFoldDB" id="A0A368FYZ9"/>
<evidence type="ECO:0000313" key="3">
    <source>
        <dbReference type="Proteomes" id="UP000252519"/>
    </source>
</evidence>
<evidence type="ECO:0000256" key="1">
    <source>
        <dbReference type="SAM" id="Phobius"/>
    </source>
</evidence>
<reference evidence="2 3" key="1">
    <citation type="submission" date="2014-10" db="EMBL/GenBank/DDBJ databases">
        <title>Draft genome of the hookworm Ancylostoma caninum.</title>
        <authorList>
            <person name="Mitreva M."/>
        </authorList>
    </citation>
    <scope>NUCLEOTIDE SEQUENCE [LARGE SCALE GENOMIC DNA]</scope>
    <source>
        <strain evidence="2 3">Baltimore</strain>
    </source>
</reference>
<name>A0A368FYZ9_ANCCA</name>
<keyword evidence="1" id="KW-1133">Transmembrane helix</keyword>
<feature type="transmembrane region" description="Helical" evidence="1">
    <location>
        <begin position="17"/>
        <end position="36"/>
    </location>
</feature>
<accession>A0A368FYZ9</accession>
<dbReference type="EMBL" id="JOJR01000469">
    <property type="protein sequence ID" value="RCN37426.1"/>
    <property type="molecule type" value="Genomic_DNA"/>
</dbReference>